<gene>
    <name evidence="2" type="ORF">BN1211_0243</name>
    <name evidence="3" type="ORF">CYBJADRAFT_168020</name>
</gene>
<dbReference type="EMBL" id="CDQK01000001">
    <property type="protein sequence ID" value="CEP20400.1"/>
    <property type="molecule type" value="Genomic_DNA"/>
</dbReference>
<evidence type="ECO:0000256" key="1">
    <source>
        <dbReference type="SAM" id="Phobius"/>
    </source>
</evidence>
<sequence>MNIVFPENLPEQQRIRHVPPALIYITKLLYRSATGLSLVYIVLLLVVQPLLEIQYDRRMELLSSTLDRAQKVLKLLNKVQPLPPVAVKRGDKYYSDANVQTLEDEKIRHRNSTYVTFEDEAEKHGTGDKVQDNLIRLRDCIEHYNKYCVDLSVISPTNFQVKRFQNRVEAYKTHQLFKPDAKSLSSKSATSDIRQQIRTIKGWYLTGQV</sequence>
<dbReference type="Proteomes" id="UP000094389">
    <property type="component" value="Unassembled WGS sequence"/>
</dbReference>
<keyword evidence="1" id="KW-0472">Membrane</keyword>
<evidence type="ECO:0000313" key="4">
    <source>
        <dbReference type="Proteomes" id="UP000038830"/>
    </source>
</evidence>
<dbReference type="EMBL" id="KV453932">
    <property type="protein sequence ID" value="ODV72938.1"/>
    <property type="molecule type" value="Genomic_DNA"/>
</dbReference>
<organism evidence="2 4">
    <name type="scientific">Cyberlindnera jadinii (strain ATCC 18201 / CBS 1600 / BCRC 20928 / JCM 3617 / NBRC 0987 / NRRL Y-1542)</name>
    <name type="common">Torula yeast</name>
    <name type="synonym">Candida utilis</name>
    <dbReference type="NCBI Taxonomy" id="983966"/>
    <lineage>
        <taxon>Eukaryota</taxon>
        <taxon>Fungi</taxon>
        <taxon>Dikarya</taxon>
        <taxon>Ascomycota</taxon>
        <taxon>Saccharomycotina</taxon>
        <taxon>Saccharomycetes</taxon>
        <taxon>Phaffomycetales</taxon>
        <taxon>Phaffomycetaceae</taxon>
        <taxon>Cyberlindnera</taxon>
    </lineage>
</organism>
<name>A0A0H5BY52_CYBJN</name>
<reference evidence="3 5" key="3">
    <citation type="journal article" date="2016" name="Proc. Natl. Acad. Sci. U.S.A.">
        <title>Comparative genomics of biotechnologically important yeasts.</title>
        <authorList>
            <person name="Riley R."/>
            <person name="Haridas S."/>
            <person name="Wolfe K.H."/>
            <person name="Lopes M.R."/>
            <person name="Hittinger C.T."/>
            <person name="Goeker M."/>
            <person name="Salamov A.A."/>
            <person name="Wisecaver J.H."/>
            <person name="Long T.M."/>
            <person name="Calvey C.H."/>
            <person name="Aerts A.L."/>
            <person name="Barry K.W."/>
            <person name="Choi C."/>
            <person name="Clum A."/>
            <person name="Coughlan A.Y."/>
            <person name="Deshpande S."/>
            <person name="Douglass A.P."/>
            <person name="Hanson S.J."/>
            <person name="Klenk H.-P."/>
            <person name="LaButti K.M."/>
            <person name="Lapidus A."/>
            <person name="Lindquist E.A."/>
            <person name="Lipzen A.M."/>
            <person name="Meier-Kolthoff J.P."/>
            <person name="Ohm R.A."/>
            <person name="Otillar R.P."/>
            <person name="Pangilinan J.L."/>
            <person name="Peng Y."/>
            <person name="Rokas A."/>
            <person name="Rosa C.A."/>
            <person name="Scheuner C."/>
            <person name="Sibirny A.A."/>
            <person name="Slot J.C."/>
            <person name="Stielow J.B."/>
            <person name="Sun H."/>
            <person name="Kurtzman C.P."/>
            <person name="Blackwell M."/>
            <person name="Grigoriev I.V."/>
            <person name="Jeffries T.W."/>
        </authorList>
    </citation>
    <scope>NUCLEOTIDE SEQUENCE [LARGE SCALE GENOMIC DNA]</scope>
    <source>
        <strain evidence="5">ATCC 18201 / CBS 1600 / BCRC 20928 / JCM 3617 / NBRC 0987 / NRRL Y-1542</strain>
        <strain evidence="3">NRRL Y-1542</strain>
    </source>
</reference>
<dbReference type="STRING" id="983966.A0A0H5BY52"/>
<protein>
    <submittedName>
        <fullName evidence="2">Uncharacterized protein</fullName>
    </submittedName>
</protein>
<reference evidence="2" key="1">
    <citation type="submission" date="2014-12" db="EMBL/GenBank/DDBJ databases">
        <authorList>
            <person name="Jaenicke S."/>
        </authorList>
    </citation>
    <scope>NUCLEOTIDE SEQUENCE [LARGE SCALE GENOMIC DNA]</scope>
    <source>
        <strain evidence="2">CBS1600</strain>
    </source>
</reference>
<dbReference type="Proteomes" id="UP000038830">
    <property type="component" value="Unassembled WGS sequence"/>
</dbReference>
<reference evidence="4" key="2">
    <citation type="journal article" date="2015" name="J. Biotechnol.">
        <title>The structure of the Cyberlindnera jadinii genome and its relation to Candida utilis analyzed by the occurrence of single nucleotide polymorphisms.</title>
        <authorList>
            <person name="Rupp O."/>
            <person name="Brinkrolf K."/>
            <person name="Buerth C."/>
            <person name="Kunigo M."/>
            <person name="Schneider J."/>
            <person name="Jaenicke S."/>
            <person name="Goesmann A."/>
            <person name="Puehler A."/>
            <person name="Jaeger K.-E."/>
            <person name="Ernst J.F."/>
        </authorList>
    </citation>
    <scope>NUCLEOTIDE SEQUENCE [LARGE SCALE GENOMIC DNA]</scope>
    <source>
        <strain evidence="4">ATCC 18201 / CBS 1600 / BCRC 20928 / JCM 3617 / NBRC 0987 / NRRL Y-1542</strain>
    </source>
</reference>
<keyword evidence="1" id="KW-1133">Transmembrane helix</keyword>
<dbReference type="OrthoDB" id="3980365at2759"/>
<evidence type="ECO:0000313" key="3">
    <source>
        <dbReference type="EMBL" id="ODV72938.1"/>
    </source>
</evidence>
<feature type="transmembrane region" description="Helical" evidence="1">
    <location>
        <begin position="28"/>
        <end position="51"/>
    </location>
</feature>
<evidence type="ECO:0000313" key="5">
    <source>
        <dbReference type="Proteomes" id="UP000094389"/>
    </source>
</evidence>
<evidence type="ECO:0000313" key="2">
    <source>
        <dbReference type="EMBL" id="CEP20400.1"/>
    </source>
</evidence>
<dbReference type="AlphaFoldDB" id="A0A0H5BY52"/>
<accession>A0A1E4S0B4</accession>
<keyword evidence="5" id="KW-1185">Reference proteome</keyword>
<accession>A0A0H5BY52</accession>
<proteinExistence type="predicted"/>
<keyword evidence="1" id="KW-0812">Transmembrane</keyword>